<dbReference type="PANTHER" id="PTHR43738">
    <property type="entry name" value="ABC TRANSPORTER, MEMBRANE PROTEIN"/>
    <property type="match status" value="1"/>
</dbReference>
<evidence type="ECO:0000259" key="8">
    <source>
        <dbReference type="Pfam" id="PF02687"/>
    </source>
</evidence>
<evidence type="ECO:0000313" key="11">
    <source>
        <dbReference type="Proteomes" id="UP000033187"/>
    </source>
</evidence>
<evidence type="ECO:0000256" key="6">
    <source>
        <dbReference type="ARBA" id="ARBA00023136"/>
    </source>
</evidence>
<accession>A0A0D6JIQ3</accession>
<evidence type="ECO:0000256" key="3">
    <source>
        <dbReference type="ARBA" id="ARBA00022475"/>
    </source>
</evidence>
<evidence type="ECO:0000256" key="2">
    <source>
        <dbReference type="ARBA" id="ARBA00022448"/>
    </source>
</evidence>
<dbReference type="Proteomes" id="UP000033187">
    <property type="component" value="Chromosome 1"/>
</dbReference>
<feature type="domain" description="MacB-like periplasmic core" evidence="9">
    <location>
        <begin position="43"/>
        <end position="249"/>
    </location>
</feature>
<dbReference type="GO" id="GO:0005886">
    <property type="term" value="C:plasma membrane"/>
    <property type="evidence" value="ECO:0007669"/>
    <property type="project" value="UniProtKB-SubCell"/>
</dbReference>
<keyword evidence="5 7" id="KW-1133">Transmembrane helix</keyword>
<evidence type="ECO:0000256" key="4">
    <source>
        <dbReference type="ARBA" id="ARBA00022692"/>
    </source>
</evidence>
<dbReference type="Pfam" id="PF12704">
    <property type="entry name" value="MacB_PCD"/>
    <property type="match status" value="1"/>
</dbReference>
<feature type="domain" description="ABC3 transporter permease C-terminal" evidence="8">
    <location>
        <begin position="284"/>
        <end position="394"/>
    </location>
</feature>
<name>A0A0D6JIQ3_9HYPH</name>
<feature type="transmembrane region" description="Helical" evidence="7">
    <location>
        <begin position="365"/>
        <end position="387"/>
    </location>
</feature>
<evidence type="ECO:0000256" key="1">
    <source>
        <dbReference type="ARBA" id="ARBA00004651"/>
    </source>
</evidence>
<evidence type="ECO:0000256" key="5">
    <source>
        <dbReference type="ARBA" id="ARBA00022989"/>
    </source>
</evidence>
<feature type="transmembrane region" description="Helical" evidence="7">
    <location>
        <begin position="322"/>
        <end position="353"/>
    </location>
</feature>
<sequence length="400" mass="42709">MTASKDISETGGGMIAPAGNSKRLRMAPKLAYRNLFHDRLSLFVTLVGIVFSVVLLAFQSGIYLGIERTIAAVIDQTEGELWVVPIGTKSVDDPSLLPGRESYAVLSVPGVASVETLVMGFSRWRKRNGGATTVLLVGSDWTQGGFRPWNVIEGSVEELAAPKAVAVDKTYFKDLDVTGLGDPAEINGQTVTVGAVTKGIRSFTTMPYVFTTLGRAQSMLRANQEQGAYTLVKVEPDADIATVQARIQERLPDVEVLTRGEFRSRSINYWLFHTAAGSGLIAGTALALIVGIVIVAQTLYSSTKDHINEFATLRALGASSRYIIQVILLQALFSAVVGYALGMSLTLAIFAAAKGTTLNVVMTPGLALLLFLVTIGMCTIAAVSAIFKVTRIDPAGVFSR</sequence>
<evidence type="ECO:0000259" key="9">
    <source>
        <dbReference type="Pfam" id="PF12704"/>
    </source>
</evidence>
<protein>
    <submittedName>
        <fullName evidence="10">Uncharacterized protein</fullName>
    </submittedName>
</protein>
<keyword evidence="11" id="KW-1185">Reference proteome</keyword>
<comment type="subcellular location">
    <subcellularLocation>
        <location evidence="1">Cell membrane</location>
        <topology evidence="1">Multi-pass membrane protein</topology>
    </subcellularLocation>
</comment>
<dbReference type="InterPro" id="IPR005891">
    <property type="entry name" value="DevC"/>
</dbReference>
<gene>
    <name evidence="10" type="ORF">YBN1229_v1_3271</name>
</gene>
<keyword evidence="4 7" id="KW-0812">Transmembrane</keyword>
<dbReference type="RefSeq" id="WP_342027552.1">
    <property type="nucleotide sequence ID" value="NZ_LN829118.1"/>
</dbReference>
<keyword evidence="2" id="KW-0813">Transport</keyword>
<dbReference type="KEGG" id="fil:BN1229_v1_2644"/>
<proteinExistence type="predicted"/>
<feature type="transmembrane region" description="Helical" evidence="7">
    <location>
        <begin position="269"/>
        <end position="296"/>
    </location>
</feature>
<dbReference type="PIRSF" id="PIRSF031773">
    <property type="entry name" value="DevC"/>
    <property type="match status" value="1"/>
</dbReference>
<dbReference type="PANTHER" id="PTHR43738:SF1">
    <property type="entry name" value="HEMIN TRANSPORT SYSTEM PERMEASE PROTEIN HRTB-RELATED"/>
    <property type="match status" value="1"/>
</dbReference>
<evidence type="ECO:0000313" key="10">
    <source>
        <dbReference type="EMBL" id="CPR21838.1"/>
    </source>
</evidence>
<dbReference type="Pfam" id="PF02687">
    <property type="entry name" value="FtsX"/>
    <property type="match status" value="1"/>
</dbReference>
<reference evidence="11" key="1">
    <citation type="submission" date="2015-02" db="EMBL/GenBank/DDBJ databases">
        <authorList>
            <person name="Chooi Y.-H."/>
        </authorList>
    </citation>
    <scope>NUCLEOTIDE SEQUENCE [LARGE SCALE GENOMIC DNA]</scope>
    <source>
        <strain evidence="11">strain Y</strain>
    </source>
</reference>
<dbReference type="InterPro" id="IPR003838">
    <property type="entry name" value="ABC3_permease_C"/>
</dbReference>
<organism evidence="10 11">
    <name type="scientific">Candidatus Filomicrobium marinum</name>
    <dbReference type="NCBI Taxonomy" id="1608628"/>
    <lineage>
        <taxon>Bacteria</taxon>
        <taxon>Pseudomonadati</taxon>
        <taxon>Pseudomonadota</taxon>
        <taxon>Alphaproteobacteria</taxon>
        <taxon>Hyphomicrobiales</taxon>
        <taxon>Hyphomicrobiaceae</taxon>
        <taxon>Filomicrobium</taxon>
    </lineage>
</organism>
<evidence type="ECO:0000256" key="7">
    <source>
        <dbReference type="SAM" id="Phobius"/>
    </source>
</evidence>
<keyword evidence="3" id="KW-1003">Cell membrane</keyword>
<feature type="transmembrane region" description="Helical" evidence="7">
    <location>
        <begin position="40"/>
        <end position="58"/>
    </location>
</feature>
<dbReference type="InterPro" id="IPR025857">
    <property type="entry name" value="MacB_PCD"/>
</dbReference>
<dbReference type="EMBL" id="LN829119">
    <property type="protein sequence ID" value="CPR21838.1"/>
    <property type="molecule type" value="Genomic_DNA"/>
</dbReference>
<dbReference type="InterPro" id="IPR051125">
    <property type="entry name" value="ABC-4/HrtB_transporter"/>
</dbReference>
<keyword evidence="6 7" id="KW-0472">Membrane</keyword>
<dbReference type="KEGG" id="fiy:BN1229_v1_3271"/>
<dbReference type="AlphaFoldDB" id="A0A0D6JIQ3"/>